<proteinExistence type="inferred from homology"/>
<dbReference type="GO" id="GO:0071391">
    <property type="term" value="P:cellular response to estrogen stimulus"/>
    <property type="evidence" value="ECO:0007669"/>
    <property type="project" value="Ensembl"/>
</dbReference>
<feature type="transmembrane region" description="Helical" evidence="8">
    <location>
        <begin position="12"/>
        <end position="32"/>
    </location>
</feature>
<dbReference type="InterPro" id="IPR023265">
    <property type="entry name" value="Aquaporin_12"/>
</dbReference>
<dbReference type="PANTHER" id="PTHR21191:SF8">
    <property type="entry name" value="AQUAPORIN-12A-RELATED"/>
    <property type="match status" value="1"/>
</dbReference>
<dbReference type="InParanoid" id="M3XLJ2"/>
<dbReference type="GO" id="GO:0016020">
    <property type="term" value="C:membrane"/>
    <property type="evidence" value="ECO:0007669"/>
    <property type="project" value="UniProtKB-SubCell"/>
</dbReference>
<reference evidence="9" key="3">
    <citation type="submission" date="2025-09" db="UniProtKB">
        <authorList>
            <consortium name="Ensembl"/>
        </authorList>
    </citation>
    <scope>IDENTIFICATION</scope>
</reference>
<feature type="transmembrane region" description="Helical" evidence="8">
    <location>
        <begin position="134"/>
        <end position="156"/>
    </location>
</feature>
<evidence type="ECO:0000313" key="9">
    <source>
        <dbReference type="Ensembl" id="ENSLACP00000023598.1"/>
    </source>
</evidence>
<dbReference type="Ensembl" id="ENSLACT00000026009.1">
    <property type="protein sequence ID" value="ENSLACP00000023598.1"/>
    <property type="gene ID" value="ENSLACG00000022453.1"/>
</dbReference>
<gene>
    <name evidence="9" type="primary">AQP12</name>
</gene>
<dbReference type="GO" id="GO:0005737">
    <property type="term" value="C:cytoplasm"/>
    <property type="evidence" value="ECO:0007669"/>
    <property type="project" value="TreeGrafter"/>
</dbReference>
<evidence type="ECO:0000256" key="4">
    <source>
        <dbReference type="ARBA" id="ARBA00022692"/>
    </source>
</evidence>
<keyword evidence="4 8" id="KW-0812">Transmembrane</keyword>
<dbReference type="GO" id="GO:0015267">
    <property type="term" value="F:channel activity"/>
    <property type="evidence" value="ECO:0007669"/>
    <property type="project" value="TreeGrafter"/>
</dbReference>
<dbReference type="PANTHER" id="PTHR21191">
    <property type="entry name" value="AQUAPORIN"/>
    <property type="match status" value="1"/>
</dbReference>
<dbReference type="GeneTree" id="ENSGT00530000063816"/>
<keyword evidence="6 8" id="KW-1133">Transmembrane helix</keyword>
<dbReference type="AlphaFoldDB" id="M3XLJ2"/>
<evidence type="ECO:0000256" key="6">
    <source>
        <dbReference type="ARBA" id="ARBA00022989"/>
    </source>
</evidence>
<protein>
    <submittedName>
        <fullName evidence="9">Aquaporin 12</fullName>
    </submittedName>
</protein>
<dbReference type="Proteomes" id="UP000008672">
    <property type="component" value="Unassembled WGS sequence"/>
</dbReference>
<reference evidence="9" key="2">
    <citation type="submission" date="2025-08" db="UniProtKB">
        <authorList>
            <consortium name="Ensembl"/>
        </authorList>
    </citation>
    <scope>IDENTIFICATION</scope>
</reference>
<comment type="similarity">
    <text evidence="2">Belongs to the MIP/aquaporin (TC 1.A.8) family. AQP11/AQP12 subfamily.</text>
</comment>
<dbReference type="HOGENOM" id="CLU_074449_3_1_1"/>
<dbReference type="FunCoup" id="M3XLJ2">
    <property type="interactions" value="3"/>
</dbReference>
<keyword evidence="3" id="KW-0813">Transport</keyword>
<keyword evidence="5" id="KW-0677">Repeat</keyword>
<dbReference type="Gene3D" id="1.20.1080.10">
    <property type="entry name" value="Glycerol uptake facilitator protein"/>
    <property type="match status" value="1"/>
</dbReference>
<organism evidence="9 10">
    <name type="scientific">Latimeria chalumnae</name>
    <name type="common">Coelacanth</name>
    <dbReference type="NCBI Taxonomy" id="7897"/>
    <lineage>
        <taxon>Eukaryota</taxon>
        <taxon>Metazoa</taxon>
        <taxon>Chordata</taxon>
        <taxon>Craniata</taxon>
        <taxon>Vertebrata</taxon>
        <taxon>Euteleostomi</taxon>
        <taxon>Coelacanthiformes</taxon>
        <taxon>Coelacanthidae</taxon>
        <taxon>Latimeria</taxon>
    </lineage>
</organism>
<evidence type="ECO:0000256" key="1">
    <source>
        <dbReference type="ARBA" id="ARBA00004141"/>
    </source>
</evidence>
<dbReference type="InterPro" id="IPR023271">
    <property type="entry name" value="Aquaporin-like"/>
</dbReference>
<comment type="subcellular location">
    <subcellularLocation>
        <location evidence="1">Membrane</location>
        <topology evidence="1">Multi-pass membrane protein</topology>
    </subcellularLocation>
</comment>
<keyword evidence="7 8" id="KW-0472">Membrane</keyword>
<accession>M3XLJ2</accession>
<dbReference type="FunFam" id="1.20.1080.10:FF:000018">
    <property type="entry name" value="Aquaporin"/>
    <property type="match status" value="1"/>
</dbReference>
<evidence type="ECO:0000256" key="3">
    <source>
        <dbReference type="ARBA" id="ARBA00022448"/>
    </source>
</evidence>
<name>M3XLJ2_LATCH</name>
<dbReference type="eggNOG" id="ENOG502RYFD">
    <property type="taxonomic scope" value="Eukaryota"/>
</dbReference>
<dbReference type="PRINTS" id="PR02025">
    <property type="entry name" value="AQUAPORIN12"/>
</dbReference>
<evidence type="ECO:0000313" key="10">
    <source>
        <dbReference type="Proteomes" id="UP000008672"/>
    </source>
</evidence>
<evidence type="ECO:0000256" key="2">
    <source>
        <dbReference type="ARBA" id="ARBA00005900"/>
    </source>
</evidence>
<keyword evidence="10" id="KW-1185">Reference proteome</keyword>
<evidence type="ECO:0000256" key="5">
    <source>
        <dbReference type="ARBA" id="ARBA00022737"/>
    </source>
</evidence>
<reference evidence="10" key="1">
    <citation type="submission" date="2011-08" db="EMBL/GenBank/DDBJ databases">
        <title>The draft genome of Latimeria chalumnae.</title>
        <authorList>
            <person name="Di Palma F."/>
            <person name="Alfoldi J."/>
            <person name="Johnson J."/>
            <person name="Berlin A."/>
            <person name="Gnerre S."/>
            <person name="Jaffe D."/>
            <person name="MacCallum I."/>
            <person name="Young S."/>
            <person name="Walker B.J."/>
            <person name="Lander E."/>
            <person name="Lindblad-Toh K."/>
        </authorList>
    </citation>
    <scope>NUCLEOTIDE SEQUENCE [LARGE SCALE GENOMIC DNA]</scope>
    <source>
        <strain evidence="10">Wild caught</strain>
    </source>
</reference>
<evidence type="ECO:0000256" key="8">
    <source>
        <dbReference type="SAM" id="Phobius"/>
    </source>
</evidence>
<dbReference type="InterPro" id="IPR051883">
    <property type="entry name" value="AQP11/12_channel"/>
</dbReference>
<dbReference type="SUPFAM" id="SSF81338">
    <property type="entry name" value="Aquaporin-like"/>
    <property type="match status" value="1"/>
</dbReference>
<evidence type="ECO:0000256" key="7">
    <source>
        <dbReference type="ARBA" id="ARBA00023136"/>
    </source>
</evidence>
<dbReference type="EMBL" id="AFYH01210544">
    <property type="status" value="NOT_ANNOTATED_CDS"/>
    <property type="molecule type" value="Genomic_DNA"/>
</dbReference>
<sequence>MLVEIGAWGGGFGADVTMTLLFLLFLVHGATFDGASANPTVSLQQFLQVDSSLLGTTLQIMGQFAGCEAARAGARLYWSWELTDLHIIQNMMASDCSSSLRTSVSQGVFVEGVCAFLFHLALLRFQHSSPTYRVPIIASLVTLLAYTAGSYTSAFFNPALAYSVTFQCSGNSL</sequence>